<feature type="domain" description="Mur ligase central" evidence="10">
    <location>
        <begin position="84"/>
        <end position="251"/>
    </location>
</feature>
<keyword evidence="12" id="KW-1185">Reference proteome</keyword>
<keyword evidence="5 7" id="KW-0547">Nucleotide-binding</keyword>
<dbReference type="InterPro" id="IPR036565">
    <property type="entry name" value="Mur-like_cat_sf"/>
</dbReference>
<feature type="domain" description="Mur ligase C-terminal" evidence="9">
    <location>
        <begin position="274"/>
        <end position="383"/>
    </location>
</feature>
<evidence type="ECO:0000259" key="9">
    <source>
        <dbReference type="Pfam" id="PF02875"/>
    </source>
</evidence>
<dbReference type="SUPFAM" id="SSF53623">
    <property type="entry name" value="MurD-like peptide ligases, catalytic domain"/>
    <property type="match status" value="1"/>
</dbReference>
<comment type="catalytic activity">
    <reaction evidence="7 8">
        <text>UDP-N-acetyl-alpha-D-muramoyl-L-alanine + D-glutamate + ATP = UDP-N-acetyl-alpha-D-muramoyl-L-alanyl-D-glutamate + ADP + phosphate + H(+)</text>
        <dbReference type="Rhea" id="RHEA:16429"/>
        <dbReference type="ChEBI" id="CHEBI:15378"/>
        <dbReference type="ChEBI" id="CHEBI:29986"/>
        <dbReference type="ChEBI" id="CHEBI:30616"/>
        <dbReference type="ChEBI" id="CHEBI:43474"/>
        <dbReference type="ChEBI" id="CHEBI:83898"/>
        <dbReference type="ChEBI" id="CHEBI:83900"/>
        <dbReference type="ChEBI" id="CHEBI:456216"/>
        <dbReference type="EC" id="6.3.2.9"/>
    </reaction>
</comment>
<dbReference type="OrthoDB" id="9809796at2"/>
<dbReference type="SUPFAM" id="SSF51984">
    <property type="entry name" value="MurCD N-terminal domain"/>
    <property type="match status" value="1"/>
</dbReference>
<dbReference type="Pfam" id="PF02875">
    <property type="entry name" value="Mur_ligase_C"/>
    <property type="match status" value="1"/>
</dbReference>
<proteinExistence type="inferred from homology"/>
<reference evidence="12" key="1">
    <citation type="submission" date="2017-06" db="EMBL/GenBank/DDBJ databases">
        <authorList>
            <person name="Varghese N."/>
            <person name="Submissions S."/>
        </authorList>
    </citation>
    <scope>NUCLEOTIDE SEQUENCE [LARGE SCALE GENOMIC DNA]</scope>
    <source>
        <strain evidence="12">DSM 15668</strain>
    </source>
</reference>
<organism evidence="11 12">
    <name type="scientific">Desulfurobacterium atlanticum</name>
    <dbReference type="NCBI Taxonomy" id="240169"/>
    <lineage>
        <taxon>Bacteria</taxon>
        <taxon>Pseudomonadati</taxon>
        <taxon>Aquificota</taxon>
        <taxon>Aquificia</taxon>
        <taxon>Desulfurobacteriales</taxon>
        <taxon>Desulfurobacteriaceae</taxon>
        <taxon>Desulfurobacterium</taxon>
    </lineage>
</organism>
<dbReference type="PANTHER" id="PTHR43692">
    <property type="entry name" value="UDP-N-ACETYLMURAMOYLALANINE--D-GLUTAMATE LIGASE"/>
    <property type="match status" value="1"/>
</dbReference>
<evidence type="ECO:0000313" key="11">
    <source>
        <dbReference type="EMBL" id="SNR77922.1"/>
    </source>
</evidence>
<dbReference type="Pfam" id="PF08245">
    <property type="entry name" value="Mur_ligase_M"/>
    <property type="match status" value="1"/>
</dbReference>
<keyword evidence="7 8" id="KW-0961">Cell wall biogenesis/degradation</keyword>
<evidence type="ECO:0000256" key="2">
    <source>
        <dbReference type="ARBA" id="ARBA00004752"/>
    </source>
</evidence>
<keyword evidence="7 8" id="KW-0573">Peptidoglycan synthesis</keyword>
<comment type="function">
    <text evidence="7 8">Cell wall formation. Catalyzes the addition of glutamate to the nucleotide precursor UDP-N-acetylmuramoyl-L-alanine (UMA).</text>
</comment>
<evidence type="ECO:0000259" key="10">
    <source>
        <dbReference type="Pfam" id="PF08245"/>
    </source>
</evidence>
<dbReference type="GO" id="GO:0005737">
    <property type="term" value="C:cytoplasm"/>
    <property type="evidence" value="ECO:0007669"/>
    <property type="project" value="UniProtKB-SubCell"/>
</dbReference>
<keyword evidence="6 7" id="KW-0067">ATP-binding</keyword>
<evidence type="ECO:0000256" key="6">
    <source>
        <dbReference type="ARBA" id="ARBA00022840"/>
    </source>
</evidence>
<dbReference type="GO" id="GO:0008360">
    <property type="term" value="P:regulation of cell shape"/>
    <property type="evidence" value="ECO:0007669"/>
    <property type="project" value="UniProtKB-KW"/>
</dbReference>
<evidence type="ECO:0000256" key="5">
    <source>
        <dbReference type="ARBA" id="ARBA00022741"/>
    </source>
</evidence>
<comment type="subcellular location">
    <subcellularLocation>
        <location evidence="1 7 8">Cytoplasm</location>
    </subcellularLocation>
</comment>
<dbReference type="UniPathway" id="UPA00219"/>
<protein>
    <recommendedName>
        <fullName evidence="7 8">UDP-N-acetylmuramoylalanine--D-glutamate ligase</fullName>
        <ecNumber evidence="7 8">6.3.2.9</ecNumber>
    </recommendedName>
    <alternativeName>
        <fullName evidence="7">D-glutamic acid-adding enzyme</fullName>
    </alternativeName>
    <alternativeName>
        <fullName evidence="7">UDP-N-acetylmuramoyl-L-alanyl-D-glutamate synthetase</fullName>
    </alternativeName>
</protein>
<dbReference type="InterPro" id="IPR036615">
    <property type="entry name" value="Mur_ligase_C_dom_sf"/>
</dbReference>
<feature type="binding site" evidence="7">
    <location>
        <begin position="86"/>
        <end position="92"/>
    </location>
    <ligand>
        <name>ATP</name>
        <dbReference type="ChEBI" id="CHEBI:30616"/>
    </ligand>
</feature>
<dbReference type="Gene3D" id="3.40.1190.10">
    <property type="entry name" value="Mur-like, catalytic domain"/>
    <property type="match status" value="1"/>
</dbReference>
<keyword evidence="3 7" id="KW-0963">Cytoplasm</keyword>
<dbReference type="Proteomes" id="UP000198405">
    <property type="component" value="Unassembled WGS sequence"/>
</dbReference>
<sequence>MVVVLGKGKSGKSAGKLLEKLGYNVTYYDDKEKGKLPENPDFVVKSPGIPQSHPTVKFYKEKRIEVIGEVELAGRFLKGKVICITGTNGKTTTTALIYHGLKKLWKKGKVFIGGNYGIPVSEFASETDSDSISVIELSSYQIEDLKNFKCEISVILNITPDHLNRYKDFDEYKRAKLNLIDHTTGKIILNKDDRNLKNLKGNNFLYFSMKEKADIFYEEGFVNIEKMQINANFLPLSGYHNIQNIMASILVVKELGFSVSEFLEAIKDFKGLEHRLEFVKEIGGVKFINDSKSTNIDSLEKALLSFEKVILIAGGKDKGIDFSPLKDLIRNKVKKLIAIGETALMFKSLFENETEIEIKQSLEDAVISAFNSSQHGDVILFSPGCSSFDMFKNFEERGKIFKQIVEEIK</sequence>
<dbReference type="RefSeq" id="WP_089323075.1">
    <property type="nucleotide sequence ID" value="NZ_FZOB01000006.1"/>
</dbReference>
<dbReference type="Gene3D" id="3.40.50.720">
    <property type="entry name" value="NAD(P)-binding Rossmann-like Domain"/>
    <property type="match status" value="1"/>
</dbReference>
<dbReference type="Gene3D" id="3.90.190.20">
    <property type="entry name" value="Mur ligase, C-terminal domain"/>
    <property type="match status" value="1"/>
</dbReference>
<dbReference type="EMBL" id="FZOB01000006">
    <property type="protein sequence ID" value="SNR77922.1"/>
    <property type="molecule type" value="Genomic_DNA"/>
</dbReference>
<gene>
    <name evidence="7" type="primary">murD</name>
    <name evidence="11" type="ORF">SAMN06265340_10641</name>
</gene>
<comment type="pathway">
    <text evidence="2 7 8">Cell wall biogenesis; peptidoglycan biosynthesis.</text>
</comment>
<dbReference type="AlphaFoldDB" id="A0A238Z3W5"/>
<keyword evidence="4 7" id="KW-0436">Ligase</keyword>
<dbReference type="InterPro" id="IPR013221">
    <property type="entry name" value="Mur_ligase_cen"/>
</dbReference>
<keyword evidence="7 8" id="KW-0132">Cell division</keyword>
<evidence type="ECO:0000256" key="8">
    <source>
        <dbReference type="RuleBase" id="RU003664"/>
    </source>
</evidence>
<evidence type="ECO:0000256" key="3">
    <source>
        <dbReference type="ARBA" id="ARBA00022490"/>
    </source>
</evidence>
<dbReference type="GO" id="GO:0071555">
    <property type="term" value="P:cell wall organization"/>
    <property type="evidence" value="ECO:0007669"/>
    <property type="project" value="UniProtKB-KW"/>
</dbReference>
<comment type="similarity">
    <text evidence="7">Belongs to the MurCDEF family.</text>
</comment>
<dbReference type="HAMAP" id="MF_00639">
    <property type="entry name" value="MurD"/>
    <property type="match status" value="1"/>
</dbReference>
<evidence type="ECO:0000256" key="7">
    <source>
        <dbReference type="HAMAP-Rule" id="MF_00639"/>
    </source>
</evidence>
<dbReference type="EC" id="6.3.2.9" evidence="7 8"/>
<dbReference type="PANTHER" id="PTHR43692:SF1">
    <property type="entry name" value="UDP-N-ACETYLMURAMOYLALANINE--D-GLUTAMATE LIGASE"/>
    <property type="match status" value="1"/>
</dbReference>
<keyword evidence="7 8" id="KW-0133">Cell shape</keyword>
<dbReference type="SUPFAM" id="SSF53244">
    <property type="entry name" value="MurD-like peptide ligases, peptide-binding domain"/>
    <property type="match status" value="1"/>
</dbReference>
<dbReference type="GO" id="GO:0005524">
    <property type="term" value="F:ATP binding"/>
    <property type="evidence" value="ECO:0007669"/>
    <property type="project" value="UniProtKB-UniRule"/>
</dbReference>
<keyword evidence="7 8" id="KW-0131">Cell cycle</keyword>
<dbReference type="GO" id="GO:0009252">
    <property type="term" value="P:peptidoglycan biosynthetic process"/>
    <property type="evidence" value="ECO:0007669"/>
    <property type="project" value="UniProtKB-UniRule"/>
</dbReference>
<dbReference type="GO" id="GO:0008764">
    <property type="term" value="F:UDP-N-acetylmuramoylalanine-D-glutamate ligase activity"/>
    <property type="evidence" value="ECO:0007669"/>
    <property type="project" value="UniProtKB-UniRule"/>
</dbReference>
<dbReference type="GO" id="GO:0051301">
    <property type="term" value="P:cell division"/>
    <property type="evidence" value="ECO:0007669"/>
    <property type="project" value="UniProtKB-KW"/>
</dbReference>
<name>A0A238Z3W5_9BACT</name>
<evidence type="ECO:0000313" key="12">
    <source>
        <dbReference type="Proteomes" id="UP000198405"/>
    </source>
</evidence>
<dbReference type="NCBIfam" id="TIGR01087">
    <property type="entry name" value="murD"/>
    <property type="match status" value="1"/>
</dbReference>
<dbReference type="InterPro" id="IPR004101">
    <property type="entry name" value="Mur_ligase_C"/>
</dbReference>
<dbReference type="InterPro" id="IPR005762">
    <property type="entry name" value="MurD"/>
</dbReference>
<evidence type="ECO:0000256" key="1">
    <source>
        <dbReference type="ARBA" id="ARBA00004496"/>
    </source>
</evidence>
<accession>A0A238Z3W5</accession>
<evidence type="ECO:0000256" key="4">
    <source>
        <dbReference type="ARBA" id="ARBA00022598"/>
    </source>
</evidence>